<evidence type="ECO:0000256" key="2">
    <source>
        <dbReference type="ARBA" id="ARBA00022692"/>
    </source>
</evidence>
<dbReference type="PANTHER" id="PTHR22422">
    <property type="entry name" value="TRANSMEMBRANE AND COILED-COIL DOMAIN-CONTAINING PROTEIN 5B-RELATED"/>
    <property type="match status" value="1"/>
</dbReference>
<dbReference type="eggNOG" id="ENOG502TF5Y">
    <property type="taxonomic scope" value="Eukaryota"/>
</dbReference>
<evidence type="ECO:0000313" key="9">
    <source>
        <dbReference type="Ensembl" id="ENSSHAP00000022274.2"/>
    </source>
</evidence>
<proteinExistence type="predicted"/>
<reference evidence="9" key="3">
    <citation type="submission" date="2025-09" db="UniProtKB">
        <authorList>
            <consortium name="Ensembl"/>
        </authorList>
    </citation>
    <scope>IDENTIFICATION</scope>
</reference>
<comment type="subcellular location">
    <subcellularLocation>
        <location evidence="1">Membrane</location>
        <topology evidence="1">Single-pass membrane protein</topology>
    </subcellularLocation>
</comment>
<evidence type="ECO:0000256" key="4">
    <source>
        <dbReference type="ARBA" id="ARBA00023054"/>
    </source>
</evidence>
<dbReference type="HOGENOM" id="CLU_1354254_0_0_1"/>
<evidence type="ECO:0000256" key="5">
    <source>
        <dbReference type="ARBA" id="ARBA00023136"/>
    </source>
</evidence>
<evidence type="ECO:0000256" key="3">
    <source>
        <dbReference type="ARBA" id="ARBA00022989"/>
    </source>
</evidence>
<keyword evidence="2 8" id="KW-0812">Transmembrane</keyword>
<reference evidence="9" key="2">
    <citation type="submission" date="2025-08" db="UniProtKB">
        <authorList>
            <consortium name="Ensembl"/>
        </authorList>
    </citation>
    <scope>IDENTIFICATION</scope>
</reference>
<keyword evidence="5 8" id="KW-0472">Membrane</keyword>
<evidence type="ECO:0000313" key="10">
    <source>
        <dbReference type="Proteomes" id="UP000007648"/>
    </source>
</evidence>
<evidence type="ECO:0000256" key="1">
    <source>
        <dbReference type="ARBA" id="ARBA00004167"/>
    </source>
</evidence>
<protein>
    <recommendedName>
        <fullName evidence="11">Coiled-coil domain containing 188</fullName>
    </recommendedName>
</protein>
<dbReference type="InParanoid" id="G3X3L9"/>
<sequence length="344" mass="40464">MDDSWTNPHGEFRERLHGYPPPPPPPPPPLQSHTVMAQPRLLRCSLVNLSPCEERNAILELEEANQRLKDMNQELRGRLEDIMEPREIRQDFIPVCPNHQRQLQILAWDKECPQMMDEPRTVQVLKQKICPREDPFTEKSQKELQKMRLSFERKKTSITEVWDGMSEVHMSLTDQAEGLLNLKKDIRTVLDEVEDIRMEILRDKAQSQSLTRRGLVIPEKKSPQPPPPCVQEDDNCWTSARRWLGSWFPVFKRLLNEKKICLLLLGSTGQKQEHQLEVKRKSWTFFSKAGLCLLVCSVLFYMYIVNPTPYECLLPPIIGQRTLWRIRTWFNPFLRVEVDDFLPF</sequence>
<dbReference type="RefSeq" id="XP_031804883.1">
    <property type="nucleotide sequence ID" value="XM_031949023.1"/>
</dbReference>
<gene>
    <name evidence="9" type="primary">LOC100924019</name>
</gene>
<feature type="compositionally biased region" description="Pro residues" evidence="7">
    <location>
        <begin position="19"/>
        <end position="30"/>
    </location>
</feature>
<keyword evidence="10" id="KW-1185">Reference proteome</keyword>
<dbReference type="AlphaFoldDB" id="G3X3L9"/>
<feature type="transmembrane region" description="Helical" evidence="8">
    <location>
        <begin position="285"/>
        <end position="304"/>
    </location>
</feature>
<keyword evidence="4 6" id="KW-0175">Coiled coil</keyword>
<dbReference type="InterPro" id="IPR026617">
    <property type="entry name" value="SMCO2/5"/>
</dbReference>
<dbReference type="PANTHER" id="PTHR22422:SF6">
    <property type="entry name" value="COILED-COIL DOMAIN-CONTAINING PROTEIN 188"/>
    <property type="match status" value="1"/>
</dbReference>
<dbReference type="GeneID" id="100924019"/>
<dbReference type="GO" id="GO:0016020">
    <property type="term" value="C:membrane"/>
    <property type="evidence" value="ECO:0007669"/>
    <property type="project" value="UniProtKB-SubCell"/>
</dbReference>
<keyword evidence="3 8" id="KW-1133">Transmembrane helix</keyword>
<organism evidence="9 10">
    <name type="scientific">Sarcophilus harrisii</name>
    <name type="common">Tasmanian devil</name>
    <name type="synonym">Sarcophilus laniarius</name>
    <dbReference type="NCBI Taxonomy" id="9305"/>
    <lineage>
        <taxon>Eukaryota</taxon>
        <taxon>Metazoa</taxon>
        <taxon>Chordata</taxon>
        <taxon>Craniata</taxon>
        <taxon>Vertebrata</taxon>
        <taxon>Euteleostomi</taxon>
        <taxon>Mammalia</taxon>
        <taxon>Metatheria</taxon>
        <taxon>Dasyuromorphia</taxon>
        <taxon>Dasyuridae</taxon>
        <taxon>Sarcophilus</taxon>
    </lineage>
</organism>
<dbReference type="SUPFAM" id="SSF101447">
    <property type="entry name" value="Formin homology 2 domain (FH2 domain)"/>
    <property type="match status" value="1"/>
</dbReference>
<feature type="region of interest" description="Disordered" evidence="7">
    <location>
        <begin position="1"/>
        <end position="32"/>
    </location>
</feature>
<evidence type="ECO:0000256" key="7">
    <source>
        <dbReference type="SAM" id="MobiDB-lite"/>
    </source>
</evidence>
<name>G3X3L9_SARHA</name>
<evidence type="ECO:0000256" key="6">
    <source>
        <dbReference type="SAM" id="Coils"/>
    </source>
</evidence>
<evidence type="ECO:0000256" key="8">
    <source>
        <dbReference type="SAM" id="Phobius"/>
    </source>
</evidence>
<dbReference type="GeneTree" id="ENSGT00940000153380"/>
<accession>G3X3L9</accession>
<dbReference type="Proteomes" id="UP000007648">
    <property type="component" value="Unassembled WGS sequence"/>
</dbReference>
<reference evidence="9 10" key="1">
    <citation type="journal article" date="2011" name="Proc. Natl. Acad. Sci. U.S.A.">
        <title>Genetic diversity and population structure of the endangered marsupial Sarcophilus harrisii (Tasmanian devil).</title>
        <authorList>
            <person name="Miller W."/>
            <person name="Hayes V.M."/>
            <person name="Ratan A."/>
            <person name="Petersen D.C."/>
            <person name="Wittekindt N.E."/>
            <person name="Miller J."/>
            <person name="Walenz B."/>
            <person name="Knight J."/>
            <person name="Qi J."/>
            <person name="Zhao F."/>
            <person name="Wang Q."/>
            <person name="Bedoya-Reina O.C."/>
            <person name="Katiyar N."/>
            <person name="Tomsho L.P."/>
            <person name="Kasson L.M."/>
            <person name="Hardie R.A."/>
            <person name="Woodbridge P."/>
            <person name="Tindall E.A."/>
            <person name="Bertelsen M.F."/>
            <person name="Dixon D."/>
            <person name="Pyecroft S."/>
            <person name="Helgen K.M."/>
            <person name="Lesk A.M."/>
            <person name="Pringle T.H."/>
            <person name="Patterson N."/>
            <person name="Zhang Y."/>
            <person name="Kreiss A."/>
            <person name="Woods G.M."/>
            <person name="Jones M.E."/>
            <person name="Schuster S.C."/>
        </authorList>
    </citation>
    <scope>NUCLEOTIDE SEQUENCE [LARGE SCALE GENOMIC DNA]</scope>
</reference>
<evidence type="ECO:0008006" key="11">
    <source>
        <dbReference type="Google" id="ProtNLM"/>
    </source>
</evidence>
<feature type="coiled-coil region" evidence="6">
    <location>
        <begin position="54"/>
        <end position="81"/>
    </location>
</feature>
<dbReference type="Ensembl" id="ENSSHAT00000022452.2">
    <property type="protein sequence ID" value="ENSSHAP00000022274.2"/>
    <property type="gene ID" value="ENSSHAG00000018849.2"/>
</dbReference>